<protein>
    <recommendedName>
        <fullName evidence="5">2,5-diamino-6-ribosylamino-4(3H)-pyrimidinone 5'-phosphate reductase</fullName>
        <ecNumber evidence="4">1.1.1.302</ecNumber>
    </recommendedName>
    <alternativeName>
        <fullName evidence="10">2,5-diamino-6-(5-phospho-D-ribosylamino)pyrimidin-4(3H)-one reductase</fullName>
    </alternativeName>
    <alternativeName>
        <fullName evidence="9">2,5-diamino-6-ribitylamino-4(3H)-pyrimidinone 5'-phosphate synthase</fullName>
    </alternativeName>
</protein>
<evidence type="ECO:0000256" key="6">
    <source>
        <dbReference type="ARBA" id="ARBA00022619"/>
    </source>
</evidence>
<keyword evidence="7" id="KW-0521">NADP</keyword>
<dbReference type="Pfam" id="PF01872">
    <property type="entry name" value="RibD_C"/>
    <property type="match status" value="1"/>
</dbReference>
<comment type="function">
    <text evidence="1">Catalyzes an early step in riboflavin biosynthesis, the NADPH-dependent reduction of the ribose side chain of 2,5-diamino-6-ribosylamino-4(3H)-pyrimidinone 5'-phosphate, yielding 2,5-diamino-6-ribitylamino-4(3H)-pyrimidinone 5'-phosphate.</text>
</comment>
<evidence type="ECO:0000256" key="3">
    <source>
        <dbReference type="ARBA" id="ARBA00009723"/>
    </source>
</evidence>
<evidence type="ECO:0000313" key="15">
    <source>
        <dbReference type="EMBL" id="KAK0391047.1"/>
    </source>
</evidence>
<dbReference type="SUPFAM" id="SSF53597">
    <property type="entry name" value="Dihydrofolate reductase-like"/>
    <property type="match status" value="1"/>
</dbReference>
<proteinExistence type="inferred from homology"/>
<comment type="caution">
    <text evidence="15">The sequence shown here is derived from an EMBL/GenBank/DDBJ whole genome shotgun (WGS) entry which is preliminary data.</text>
</comment>
<dbReference type="EC" id="1.1.1.302" evidence="4"/>
<dbReference type="InterPro" id="IPR024072">
    <property type="entry name" value="DHFR-like_dom_sf"/>
</dbReference>
<evidence type="ECO:0000256" key="9">
    <source>
        <dbReference type="ARBA" id="ARBA00030073"/>
    </source>
</evidence>
<evidence type="ECO:0000256" key="11">
    <source>
        <dbReference type="ARBA" id="ARBA00047550"/>
    </source>
</evidence>
<evidence type="ECO:0000256" key="13">
    <source>
        <dbReference type="SAM" id="MobiDB-lite"/>
    </source>
</evidence>
<comment type="catalytic activity">
    <reaction evidence="12">
        <text>2,5-diamino-6-(1-D-ribitylamino)pyrimidin-4(3H)-one 5'-phosphate + NADP(+) = 2,5-diamino-6-(1-D-ribosylamino)pyrimidin-4(3H)-one 5'-phosphate + NADPH + H(+)</text>
        <dbReference type="Rhea" id="RHEA:27278"/>
        <dbReference type="ChEBI" id="CHEBI:15378"/>
        <dbReference type="ChEBI" id="CHEBI:57783"/>
        <dbReference type="ChEBI" id="CHEBI:58349"/>
        <dbReference type="ChEBI" id="CHEBI:58890"/>
        <dbReference type="ChEBI" id="CHEBI:59545"/>
        <dbReference type="EC" id="1.1.1.302"/>
    </reaction>
</comment>
<sequence>MAEELTFPSEWATSLEPRLPPSQPGSSIAPTSRPFVTLTFATSLDSALSLAPGVRTRLSGPASKSMTHYLRSRHDAILIGIGTMLADDPALNCRLAGAASLPRPILVDPTLMWEPRWEDKVLEVQRAGKGLAPYVLCAKQLDEVPSGHRDVLEKHGGKFISCPTSEPGVDGGQRRFSWADILQVLHKENLASVMIEGGGQIINSLLHPSNHQLIDSVIVTIAPVWLGRGSVTVSPDRVQDEHGTAVPAARLSDVSWHPMGEDVVLCGGLQG</sequence>
<evidence type="ECO:0000256" key="4">
    <source>
        <dbReference type="ARBA" id="ARBA00012851"/>
    </source>
</evidence>
<evidence type="ECO:0000256" key="8">
    <source>
        <dbReference type="ARBA" id="ARBA00023002"/>
    </source>
</evidence>
<comment type="catalytic activity">
    <reaction evidence="11">
        <text>2,5-diamino-6-(1-D-ribitylamino)pyrimidin-4(3H)-one 5'-phosphate + NAD(+) = 2,5-diamino-6-(1-D-ribosylamino)pyrimidin-4(3H)-one 5'-phosphate + NADH + H(+)</text>
        <dbReference type="Rhea" id="RHEA:27274"/>
        <dbReference type="ChEBI" id="CHEBI:15378"/>
        <dbReference type="ChEBI" id="CHEBI:57540"/>
        <dbReference type="ChEBI" id="CHEBI:57945"/>
        <dbReference type="ChEBI" id="CHEBI:58890"/>
        <dbReference type="ChEBI" id="CHEBI:59545"/>
        <dbReference type="EC" id="1.1.1.302"/>
    </reaction>
</comment>
<dbReference type="InterPro" id="IPR050765">
    <property type="entry name" value="Riboflavin_Biosynth_HTPR"/>
</dbReference>
<name>A0AA39GS13_SARSR</name>
<evidence type="ECO:0000256" key="2">
    <source>
        <dbReference type="ARBA" id="ARBA00005104"/>
    </source>
</evidence>
<evidence type="ECO:0000256" key="7">
    <source>
        <dbReference type="ARBA" id="ARBA00022857"/>
    </source>
</evidence>
<evidence type="ECO:0000259" key="14">
    <source>
        <dbReference type="Pfam" id="PF01872"/>
    </source>
</evidence>
<feature type="region of interest" description="Disordered" evidence="13">
    <location>
        <begin position="1"/>
        <end position="30"/>
    </location>
</feature>
<dbReference type="AlphaFoldDB" id="A0AA39GS13"/>
<dbReference type="PANTHER" id="PTHR38011">
    <property type="entry name" value="DIHYDROFOLATE REDUCTASE FAMILY PROTEIN (AFU_ORTHOLOGUE AFUA_8G06820)"/>
    <property type="match status" value="1"/>
</dbReference>
<evidence type="ECO:0000256" key="1">
    <source>
        <dbReference type="ARBA" id="ARBA00003555"/>
    </source>
</evidence>
<keyword evidence="6" id="KW-0686">Riboflavin biosynthesis</keyword>
<dbReference type="GO" id="GO:0008703">
    <property type="term" value="F:5-amino-6-(5-phosphoribosylamino)uracil reductase activity"/>
    <property type="evidence" value="ECO:0007669"/>
    <property type="project" value="InterPro"/>
</dbReference>
<dbReference type="InterPro" id="IPR002734">
    <property type="entry name" value="RibDG_C"/>
</dbReference>
<evidence type="ECO:0000313" key="16">
    <source>
        <dbReference type="Proteomes" id="UP001175261"/>
    </source>
</evidence>
<comment type="similarity">
    <text evidence="3">Belongs to the HTP reductase family.</text>
</comment>
<evidence type="ECO:0000256" key="5">
    <source>
        <dbReference type="ARBA" id="ARBA00015035"/>
    </source>
</evidence>
<dbReference type="PANTHER" id="PTHR38011:SF7">
    <property type="entry name" value="2,5-DIAMINO-6-RIBOSYLAMINO-4(3H)-PYRIMIDINONE 5'-PHOSPHATE REDUCTASE"/>
    <property type="match status" value="1"/>
</dbReference>
<dbReference type="Proteomes" id="UP001175261">
    <property type="component" value="Unassembled WGS sequence"/>
</dbReference>
<dbReference type="EMBL" id="JAPDFR010000001">
    <property type="protein sequence ID" value="KAK0391047.1"/>
    <property type="molecule type" value="Genomic_DNA"/>
</dbReference>
<evidence type="ECO:0000256" key="12">
    <source>
        <dbReference type="ARBA" id="ARBA00049020"/>
    </source>
</evidence>
<dbReference type="Gene3D" id="3.40.430.10">
    <property type="entry name" value="Dihydrofolate Reductase, subunit A"/>
    <property type="match status" value="1"/>
</dbReference>
<comment type="pathway">
    <text evidence="2">Cofactor biosynthesis; riboflavin biosynthesis.</text>
</comment>
<evidence type="ECO:0000256" key="10">
    <source>
        <dbReference type="ARBA" id="ARBA00031630"/>
    </source>
</evidence>
<organism evidence="15 16">
    <name type="scientific">Sarocladium strictum</name>
    <name type="common">Black bundle disease fungus</name>
    <name type="synonym">Acremonium strictum</name>
    <dbReference type="NCBI Taxonomy" id="5046"/>
    <lineage>
        <taxon>Eukaryota</taxon>
        <taxon>Fungi</taxon>
        <taxon>Dikarya</taxon>
        <taxon>Ascomycota</taxon>
        <taxon>Pezizomycotina</taxon>
        <taxon>Sordariomycetes</taxon>
        <taxon>Hypocreomycetidae</taxon>
        <taxon>Hypocreales</taxon>
        <taxon>Sarocladiaceae</taxon>
        <taxon>Sarocladium</taxon>
    </lineage>
</organism>
<gene>
    <name evidence="15" type="ORF">NLU13_0549</name>
</gene>
<keyword evidence="8" id="KW-0560">Oxidoreductase</keyword>
<reference evidence="15" key="1">
    <citation type="submission" date="2022-10" db="EMBL/GenBank/DDBJ databases">
        <title>Determination and structural analysis of whole genome sequence of Sarocladium strictum F4-1.</title>
        <authorList>
            <person name="Hu L."/>
            <person name="Jiang Y."/>
        </authorList>
    </citation>
    <scope>NUCLEOTIDE SEQUENCE</scope>
    <source>
        <strain evidence="15">F4-1</strain>
    </source>
</reference>
<feature type="domain" description="Bacterial bifunctional deaminase-reductase C-terminal" evidence="14">
    <location>
        <begin position="34"/>
        <end position="265"/>
    </location>
</feature>
<keyword evidence="16" id="KW-1185">Reference proteome</keyword>
<dbReference type="GO" id="GO:0009231">
    <property type="term" value="P:riboflavin biosynthetic process"/>
    <property type="evidence" value="ECO:0007669"/>
    <property type="project" value="UniProtKB-KW"/>
</dbReference>
<accession>A0AA39GS13</accession>